<dbReference type="PIRSF" id="PIRSF001549">
    <property type="entry name" value="His-tRNA_synth"/>
    <property type="match status" value="1"/>
</dbReference>
<evidence type="ECO:0000256" key="1">
    <source>
        <dbReference type="ARBA" id="ARBA00004496"/>
    </source>
</evidence>
<accession>A0A0D8ZN38</accession>
<organism evidence="11 12">
    <name type="scientific">Aliterella atlantica CENA595</name>
    <dbReference type="NCBI Taxonomy" id="1618023"/>
    <lineage>
        <taxon>Bacteria</taxon>
        <taxon>Bacillati</taxon>
        <taxon>Cyanobacteriota</taxon>
        <taxon>Cyanophyceae</taxon>
        <taxon>Chroococcidiopsidales</taxon>
        <taxon>Aliterellaceae</taxon>
        <taxon>Aliterella</taxon>
    </lineage>
</organism>
<feature type="binding site" evidence="9">
    <location>
        <position position="107"/>
    </location>
    <ligand>
        <name>L-histidine</name>
        <dbReference type="ChEBI" id="CHEBI:57595"/>
    </ligand>
</feature>
<dbReference type="Proteomes" id="UP000032452">
    <property type="component" value="Unassembled WGS sequence"/>
</dbReference>
<keyword evidence="12" id="KW-1185">Reference proteome</keyword>
<dbReference type="GO" id="GO:0006427">
    <property type="term" value="P:histidyl-tRNA aminoacylation"/>
    <property type="evidence" value="ECO:0007669"/>
    <property type="project" value="TreeGrafter"/>
</dbReference>
<dbReference type="SUPFAM" id="SSF55681">
    <property type="entry name" value="Class II aaRS and biotin synthetases"/>
    <property type="match status" value="1"/>
</dbReference>
<dbReference type="Pfam" id="PF13393">
    <property type="entry name" value="tRNA-synt_His"/>
    <property type="match status" value="1"/>
</dbReference>
<feature type="binding site" evidence="9">
    <location>
        <position position="122"/>
    </location>
    <ligand>
        <name>L-histidine</name>
        <dbReference type="ChEBI" id="CHEBI:57595"/>
    </ligand>
</feature>
<evidence type="ECO:0000256" key="4">
    <source>
        <dbReference type="ARBA" id="ARBA00011496"/>
    </source>
</evidence>
<dbReference type="NCBIfam" id="TIGR00443">
    <property type="entry name" value="hisZ_biosyn_reg"/>
    <property type="match status" value="1"/>
</dbReference>
<evidence type="ECO:0000256" key="2">
    <source>
        <dbReference type="ARBA" id="ARBA00004667"/>
    </source>
</evidence>
<feature type="binding site" evidence="9">
    <location>
        <begin position="271"/>
        <end position="272"/>
    </location>
    <ligand>
        <name>L-histidine</name>
        <dbReference type="ChEBI" id="CHEBI:57595"/>
    </ligand>
</feature>
<comment type="function">
    <text evidence="7 8">Required for the first step of histidine biosynthesis. May allow the feedback regulation of ATP phosphoribosyltransferase activity by histidine.</text>
</comment>
<dbReference type="PANTHER" id="PTHR43707">
    <property type="entry name" value="HISTIDYL-TRNA SYNTHETASE"/>
    <property type="match status" value="1"/>
</dbReference>
<dbReference type="GO" id="GO:0005737">
    <property type="term" value="C:cytoplasm"/>
    <property type="evidence" value="ECO:0007669"/>
    <property type="project" value="UniProtKB-SubCell"/>
</dbReference>
<dbReference type="OrthoDB" id="9800814at2"/>
<dbReference type="GO" id="GO:0000105">
    <property type="term" value="P:L-histidine biosynthetic process"/>
    <property type="evidence" value="ECO:0007669"/>
    <property type="project" value="UniProtKB-UniRule"/>
</dbReference>
<dbReference type="InterPro" id="IPR045864">
    <property type="entry name" value="aa-tRNA-synth_II/BPL/LPL"/>
</dbReference>
<reference evidence="11 12" key="1">
    <citation type="submission" date="2015-02" db="EMBL/GenBank/DDBJ databases">
        <title>Draft genome of a novel marine cyanobacterium (Chroococcales) isolated from South Atlantic Ocean.</title>
        <authorList>
            <person name="Rigonato J."/>
            <person name="Alvarenga D.O."/>
            <person name="Branco L.H."/>
            <person name="Varani A.M."/>
            <person name="Brandini F.P."/>
            <person name="Fiore M.F."/>
        </authorList>
    </citation>
    <scope>NUCLEOTIDE SEQUENCE [LARGE SCALE GENOMIC DNA]</scope>
    <source>
        <strain evidence="11 12">CENA595</strain>
    </source>
</reference>
<dbReference type="AlphaFoldDB" id="A0A0D8ZN38"/>
<evidence type="ECO:0000256" key="5">
    <source>
        <dbReference type="ARBA" id="ARBA00020397"/>
    </source>
</evidence>
<dbReference type="PANTHER" id="PTHR43707:SF1">
    <property type="entry name" value="HISTIDINE--TRNA LIGASE, MITOCHONDRIAL-RELATED"/>
    <property type="match status" value="1"/>
</dbReference>
<feature type="binding site" evidence="9">
    <location>
        <begin position="77"/>
        <end position="79"/>
    </location>
    <ligand>
        <name>L-histidine</name>
        <dbReference type="ChEBI" id="CHEBI:57595"/>
    </ligand>
</feature>
<evidence type="ECO:0000256" key="8">
    <source>
        <dbReference type="HAMAP-Rule" id="MF_00125"/>
    </source>
</evidence>
<comment type="similarity">
    <text evidence="3 8">Belongs to the class-II aminoacyl-tRNA synthetase family. HisZ subfamily.</text>
</comment>
<dbReference type="UniPathway" id="UPA00031">
    <property type="reaction ID" value="UER00006"/>
</dbReference>
<dbReference type="EMBL" id="JYON01000026">
    <property type="protein sequence ID" value="KJH70213.1"/>
    <property type="molecule type" value="Genomic_DNA"/>
</dbReference>
<protein>
    <recommendedName>
        <fullName evidence="5 8">ATP phosphoribosyltransferase regulatory subunit</fullName>
    </recommendedName>
</protein>
<keyword evidence="11" id="KW-0328">Glycosyltransferase</keyword>
<dbReference type="RefSeq" id="WP_045056398.1">
    <property type="nucleotide sequence ID" value="NZ_CAWMDP010000019.1"/>
</dbReference>
<dbReference type="GO" id="GO:0004821">
    <property type="term" value="F:histidine-tRNA ligase activity"/>
    <property type="evidence" value="ECO:0007669"/>
    <property type="project" value="TreeGrafter"/>
</dbReference>
<evidence type="ECO:0000313" key="11">
    <source>
        <dbReference type="EMBL" id="KJH70213.1"/>
    </source>
</evidence>
<evidence type="ECO:0000256" key="6">
    <source>
        <dbReference type="ARBA" id="ARBA00022490"/>
    </source>
</evidence>
<dbReference type="InterPro" id="IPR004516">
    <property type="entry name" value="HisRS/HisZ"/>
</dbReference>
<dbReference type="STRING" id="1618023.UH38_19685"/>
<feature type="binding site" evidence="9">
    <location>
        <position position="126"/>
    </location>
    <ligand>
        <name>L-histidine</name>
        <dbReference type="ChEBI" id="CHEBI:57595"/>
    </ligand>
</feature>
<dbReference type="CDD" id="cd00773">
    <property type="entry name" value="HisRS-like_core"/>
    <property type="match status" value="1"/>
</dbReference>
<dbReference type="PATRIC" id="fig|1618023.3.peg.1952"/>
<dbReference type="InterPro" id="IPR041715">
    <property type="entry name" value="HisRS-like_core"/>
</dbReference>
<dbReference type="PROSITE" id="PS50862">
    <property type="entry name" value="AA_TRNA_LIGASE_II"/>
    <property type="match status" value="1"/>
</dbReference>
<comment type="miscellaneous">
    <text evidence="8">This function is generally fulfilled by the C-terminal part of HisG, which is missing in some bacteria such as this one.</text>
</comment>
<feature type="domain" description="Aminoacyl-transfer RNA synthetases class-II family profile" evidence="10">
    <location>
        <begin position="23"/>
        <end position="337"/>
    </location>
</feature>
<dbReference type="InterPro" id="IPR006195">
    <property type="entry name" value="aa-tRNA-synth_II"/>
</dbReference>
<evidence type="ECO:0000256" key="3">
    <source>
        <dbReference type="ARBA" id="ARBA00005539"/>
    </source>
</evidence>
<keyword evidence="6 8" id="KW-0963">Cytoplasm</keyword>
<dbReference type="Gene3D" id="3.30.930.10">
    <property type="entry name" value="Bira Bifunctional Protein, Domain 2"/>
    <property type="match status" value="1"/>
</dbReference>
<evidence type="ECO:0000313" key="12">
    <source>
        <dbReference type="Proteomes" id="UP000032452"/>
    </source>
</evidence>
<keyword evidence="8" id="KW-0368">Histidine biosynthesis</keyword>
<gene>
    <name evidence="8" type="primary">hisZ</name>
    <name evidence="11" type="ORF">UH38_19685</name>
</gene>
<keyword evidence="11" id="KW-0808">Transferase</keyword>
<name>A0A0D8ZN38_9CYAN</name>
<dbReference type="HAMAP" id="MF_00125">
    <property type="entry name" value="HisZ"/>
    <property type="match status" value="1"/>
</dbReference>
<keyword evidence="8" id="KW-0028">Amino-acid biosynthesis</keyword>
<dbReference type="GO" id="GO:0016757">
    <property type="term" value="F:glycosyltransferase activity"/>
    <property type="evidence" value="ECO:0007669"/>
    <property type="project" value="UniProtKB-KW"/>
</dbReference>
<comment type="caution">
    <text evidence="11">The sequence shown here is derived from an EMBL/GenBank/DDBJ whole genome shotgun (WGS) entry which is preliminary data.</text>
</comment>
<comment type="subcellular location">
    <subcellularLocation>
        <location evidence="1 8">Cytoplasm</location>
    </subcellularLocation>
</comment>
<dbReference type="NCBIfam" id="NF008940">
    <property type="entry name" value="PRK12292.2-3"/>
    <property type="match status" value="1"/>
</dbReference>
<evidence type="ECO:0000256" key="9">
    <source>
        <dbReference type="PIRSR" id="PIRSR001549-1"/>
    </source>
</evidence>
<comment type="subunit">
    <text evidence="4 8">Heteromultimer composed of HisG and HisZ subunits.</text>
</comment>
<evidence type="ECO:0000256" key="7">
    <source>
        <dbReference type="ARBA" id="ARBA00025246"/>
    </source>
</evidence>
<dbReference type="InterPro" id="IPR004517">
    <property type="entry name" value="HisZ"/>
</dbReference>
<evidence type="ECO:0000259" key="10">
    <source>
        <dbReference type="PROSITE" id="PS50862"/>
    </source>
</evidence>
<comment type="pathway">
    <text evidence="2 8">Amino-acid biosynthesis; L-histidine biosynthesis; L-histidine from 5-phospho-alpha-D-ribose 1-diphosphate: step 1/9.</text>
</comment>
<sequence length="416" mass="46308">MVYQPPAGARDLLPLDVAQKRWIEERLQQVFHRYGYHQIITSTLERLDMLMAGGAIDRSTVIQLQGADEEELGLRPELTASIARAAVTRMAGVTYPQRLYYNANVFRRTKSSSYNRQQEFYQAGVELLGGGGGLADAEILLLLAECLKELGLLNGWKLILGEAGIARSLLSAFPPQWQNKVRGAIASLDRVTLENLPLSDELRQRALLLLDLRGNPADVLQRVVSLDLDKSQLESVHYLKSLISLLDECFPLSNGQFPLVLDLSLIQTIDYYTGIVFEVVSDNESQTRILGQGGRYDRLLGLYHPQGETSPGIGFALNIEELQQVLLANHQLPKFAPASNWLVVPETSQAYAAAFAYAQKLRSSTHLVQVEMDLGGRDKAEIRDYARSRRIGQIAWIKPDGVPAIESLDKRSHISC</sequence>
<proteinExistence type="inferred from homology"/>